<organism evidence="2 3">
    <name type="scientific">Variovorax humicola</name>
    <dbReference type="NCBI Taxonomy" id="1769758"/>
    <lineage>
        <taxon>Bacteria</taxon>
        <taxon>Pseudomonadati</taxon>
        <taxon>Pseudomonadota</taxon>
        <taxon>Betaproteobacteria</taxon>
        <taxon>Burkholderiales</taxon>
        <taxon>Comamonadaceae</taxon>
        <taxon>Variovorax</taxon>
    </lineage>
</organism>
<reference evidence="2 3" key="1">
    <citation type="submission" date="2024-03" db="EMBL/GenBank/DDBJ databases">
        <title>Novel species of the genus Variovorax.</title>
        <authorList>
            <person name="Liu Q."/>
            <person name="Xin Y.-H."/>
        </authorList>
    </citation>
    <scope>NUCLEOTIDE SEQUENCE [LARGE SCALE GENOMIC DNA]</scope>
    <source>
        <strain evidence="2 3">KACC 18501</strain>
    </source>
</reference>
<evidence type="ECO:0000259" key="1">
    <source>
        <dbReference type="PROSITE" id="PS51725"/>
    </source>
</evidence>
<dbReference type="PROSITE" id="PS51725">
    <property type="entry name" value="ABM"/>
    <property type="match status" value="1"/>
</dbReference>
<dbReference type="Proteomes" id="UP001363010">
    <property type="component" value="Unassembled WGS sequence"/>
</dbReference>
<proteinExistence type="predicted"/>
<dbReference type="InterPro" id="IPR011008">
    <property type="entry name" value="Dimeric_a/b-barrel"/>
</dbReference>
<feature type="domain" description="ABM" evidence="1">
    <location>
        <begin position="2"/>
        <end position="93"/>
    </location>
</feature>
<comment type="caution">
    <text evidence="2">The sequence shown here is derived from an EMBL/GenBank/DDBJ whole genome shotgun (WGS) entry which is preliminary data.</text>
</comment>
<accession>A0ABU8WD12</accession>
<sequence length="104" mass="11917">MILEVADIRIKPGQQAPFEKAVQFGLDTVIAKSEGFRGYQVRHSVESPDRYVLMLEWDTLEDHTIKFRSSPAFAEWRSIVADFFAQPPFTEHFDLALSSAEKVE</sequence>
<dbReference type="SUPFAM" id="SSF54909">
    <property type="entry name" value="Dimeric alpha+beta barrel"/>
    <property type="match status" value="1"/>
</dbReference>
<dbReference type="Gene3D" id="3.30.70.100">
    <property type="match status" value="1"/>
</dbReference>
<dbReference type="RefSeq" id="WP_340368284.1">
    <property type="nucleotide sequence ID" value="NZ_JBBKZV010000059.1"/>
</dbReference>
<name>A0ABU8WD12_9BURK</name>
<dbReference type="EMBL" id="JBBKZV010000059">
    <property type="protein sequence ID" value="MEJ8827257.1"/>
    <property type="molecule type" value="Genomic_DNA"/>
</dbReference>
<gene>
    <name evidence="2" type="ORF">WKW80_35645</name>
</gene>
<keyword evidence="3" id="KW-1185">Reference proteome</keyword>
<dbReference type="Pfam" id="PF03992">
    <property type="entry name" value="ABM"/>
    <property type="match status" value="1"/>
</dbReference>
<dbReference type="GO" id="GO:0004497">
    <property type="term" value="F:monooxygenase activity"/>
    <property type="evidence" value="ECO:0007669"/>
    <property type="project" value="UniProtKB-KW"/>
</dbReference>
<keyword evidence="2" id="KW-0560">Oxidoreductase</keyword>
<keyword evidence="2" id="KW-0503">Monooxygenase</keyword>
<protein>
    <submittedName>
        <fullName evidence="2">Antibiotic biosynthesis monooxygenase family protein</fullName>
    </submittedName>
</protein>
<evidence type="ECO:0000313" key="3">
    <source>
        <dbReference type="Proteomes" id="UP001363010"/>
    </source>
</evidence>
<dbReference type="InterPro" id="IPR007138">
    <property type="entry name" value="ABM_dom"/>
</dbReference>
<evidence type="ECO:0000313" key="2">
    <source>
        <dbReference type="EMBL" id="MEJ8827257.1"/>
    </source>
</evidence>